<dbReference type="OrthoDB" id="1257168at2"/>
<comment type="caution">
    <text evidence="2">The sequence shown here is derived from an EMBL/GenBank/DDBJ whole genome shotgun (WGS) entry which is preliminary data.</text>
</comment>
<keyword evidence="1" id="KW-1133">Transmembrane helix</keyword>
<feature type="transmembrane region" description="Helical" evidence="1">
    <location>
        <begin position="46"/>
        <end position="66"/>
    </location>
</feature>
<evidence type="ECO:0000256" key="1">
    <source>
        <dbReference type="SAM" id="Phobius"/>
    </source>
</evidence>
<reference evidence="2 3" key="1">
    <citation type="submission" date="2018-11" db="EMBL/GenBank/DDBJ databases">
        <authorList>
            <person name="Zhou Z."/>
            <person name="Wang G."/>
        </authorList>
    </citation>
    <scope>NUCLEOTIDE SEQUENCE [LARGE SCALE GENOMIC DNA]</scope>
    <source>
        <strain evidence="2 3">KCTC52004</strain>
    </source>
</reference>
<proteinExistence type="predicted"/>
<protein>
    <submittedName>
        <fullName evidence="2">Uncharacterized protein</fullName>
    </submittedName>
</protein>
<accession>A0A3P1BT73</accession>
<organism evidence="2 3">
    <name type="scientific">Larkinella rosea</name>
    <dbReference type="NCBI Taxonomy" id="2025312"/>
    <lineage>
        <taxon>Bacteria</taxon>
        <taxon>Pseudomonadati</taxon>
        <taxon>Bacteroidota</taxon>
        <taxon>Cytophagia</taxon>
        <taxon>Cytophagales</taxon>
        <taxon>Spirosomataceae</taxon>
        <taxon>Larkinella</taxon>
    </lineage>
</organism>
<keyword evidence="3" id="KW-1185">Reference proteome</keyword>
<feature type="transmembrane region" description="Helical" evidence="1">
    <location>
        <begin position="152"/>
        <end position="172"/>
    </location>
</feature>
<keyword evidence="1" id="KW-0812">Transmembrane</keyword>
<dbReference type="PROSITE" id="PS51257">
    <property type="entry name" value="PROKAR_LIPOPROTEIN"/>
    <property type="match status" value="1"/>
</dbReference>
<evidence type="ECO:0000313" key="3">
    <source>
        <dbReference type="Proteomes" id="UP000271925"/>
    </source>
</evidence>
<evidence type="ECO:0000313" key="2">
    <source>
        <dbReference type="EMBL" id="RRB04109.1"/>
    </source>
</evidence>
<feature type="transmembrane region" description="Helical" evidence="1">
    <location>
        <begin position="18"/>
        <end position="39"/>
    </location>
</feature>
<dbReference type="AlphaFoldDB" id="A0A3P1BT73"/>
<dbReference type="Proteomes" id="UP000271925">
    <property type="component" value="Unassembled WGS sequence"/>
</dbReference>
<name>A0A3P1BT73_9BACT</name>
<dbReference type="EMBL" id="RQJO01000008">
    <property type="protein sequence ID" value="RRB04109.1"/>
    <property type="molecule type" value="Genomic_DNA"/>
</dbReference>
<dbReference type="RefSeq" id="WP_124874507.1">
    <property type="nucleotide sequence ID" value="NZ_RQJO01000008.1"/>
</dbReference>
<keyword evidence="1" id="KW-0472">Membrane</keyword>
<gene>
    <name evidence="2" type="ORF">EHT25_11330</name>
</gene>
<sequence length="183" mass="20071">MANGEQKTDIGKIVNRKYFWISFWILAGLGFSCSILVFGQGVVHRGLALLWAIAYFALGGLGGLIFGMPQSVSAPDETLPKDEASAVKAVRKKILKENANLFQISDWLTKIIVGAGLVQLKEIPGFTLRVAWRMGQGMIVERNTNPESATTISAAIIIFFTLFGFISGYLLARLIISDMLEEE</sequence>